<feature type="domain" description="DUF7982" evidence="3">
    <location>
        <begin position="34"/>
        <end position="279"/>
    </location>
</feature>
<keyword evidence="2" id="KW-1133">Transmembrane helix</keyword>
<gene>
    <name evidence="4" type="ORF">FEJ81_06080</name>
</gene>
<evidence type="ECO:0000259" key="3">
    <source>
        <dbReference type="Pfam" id="PF25939"/>
    </source>
</evidence>
<feature type="compositionally biased region" description="Basic and acidic residues" evidence="1">
    <location>
        <begin position="16"/>
        <end position="48"/>
    </location>
</feature>
<dbReference type="AlphaFoldDB" id="A0A4P8WFV6"/>
<dbReference type="Proteomes" id="UP000302218">
    <property type="component" value="Chromosome"/>
</dbReference>
<accession>A0A4P8WFV6</accession>
<feature type="region of interest" description="Disordered" evidence="1">
    <location>
        <begin position="152"/>
        <end position="174"/>
    </location>
</feature>
<feature type="transmembrane region" description="Helical" evidence="2">
    <location>
        <begin position="55"/>
        <end position="73"/>
    </location>
</feature>
<keyword evidence="2" id="KW-0472">Membrane</keyword>
<proteinExistence type="predicted"/>
<dbReference type="InterPro" id="IPR058288">
    <property type="entry name" value="DUF7982"/>
</dbReference>
<feature type="transmembrane region" description="Helical" evidence="2">
    <location>
        <begin position="79"/>
        <end position="97"/>
    </location>
</feature>
<evidence type="ECO:0000313" key="5">
    <source>
        <dbReference type="Proteomes" id="UP000302218"/>
    </source>
</evidence>
<evidence type="ECO:0000256" key="2">
    <source>
        <dbReference type="SAM" id="Phobius"/>
    </source>
</evidence>
<dbReference type="OrthoDB" id="214277at2157"/>
<dbReference type="RefSeq" id="WP_138244441.1">
    <property type="nucleotide sequence ID" value="NZ_CP040330.1"/>
</dbReference>
<name>A0A4P8WFV6_9EURY</name>
<evidence type="ECO:0000313" key="4">
    <source>
        <dbReference type="EMBL" id="QCS41944.1"/>
    </source>
</evidence>
<keyword evidence="2" id="KW-0812">Transmembrane</keyword>
<organism evidence="4 5">
    <name type="scientific">Natrinema versiforme</name>
    <dbReference type="NCBI Taxonomy" id="88724"/>
    <lineage>
        <taxon>Archaea</taxon>
        <taxon>Methanobacteriati</taxon>
        <taxon>Methanobacteriota</taxon>
        <taxon>Stenosarchaea group</taxon>
        <taxon>Halobacteria</taxon>
        <taxon>Halobacteriales</taxon>
        <taxon>Natrialbaceae</taxon>
        <taxon>Natrinema</taxon>
    </lineage>
</organism>
<evidence type="ECO:0000256" key="1">
    <source>
        <dbReference type="SAM" id="MobiDB-lite"/>
    </source>
</evidence>
<dbReference type="EMBL" id="CP040330">
    <property type="protein sequence ID" value="QCS41944.1"/>
    <property type="molecule type" value="Genomic_DNA"/>
</dbReference>
<sequence>MSADNTKNRATATETATEHGDDAGGDDRSSGPDREERPRYRPRDGRSLESRYRRTMLGSLALGALAALGGLVVPDARRILFAFAGTGLFGGLLAYSLSPTAVVPAAVTDRVSTATAENQRAVADAVGGNRDPVYVPHDGAVPARLHLSGPVDSTRSGDALARGGDETGTTLEPSGGRLFCDFERELHEELGSAPRPLAAQLAAGLVDLFELARAVEPSEVGDGSLTLTVSGSVLNDLDRFDHPVASFLAVGFATGLDRPVRLEVAPGSDETEWLVTCRWPPQGE</sequence>
<reference evidence="5" key="1">
    <citation type="submission" date="2019-05" db="EMBL/GenBank/DDBJ databases">
        <title>Genome sequence and methylation pattern of the halophilic Archaeon Natrinema versiforme BOL5-4.</title>
        <authorList>
            <person name="DasSarma P."/>
            <person name="Anton B.P."/>
            <person name="DasSarma S.L."/>
            <person name="Martinez F.L."/>
            <person name="Guzman D."/>
            <person name="Roberts R.J."/>
            <person name="DasSarma S."/>
        </authorList>
    </citation>
    <scope>NUCLEOTIDE SEQUENCE [LARGE SCALE GENOMIC DNA]</scope>
    <source>
        <strain evidence="5">BOL5-4</strain>
    </source>
</reference>
<feature type="compositionally biased region" description="Polar residues" evidence="1">
    <location>
        <begin position="1"/>
        <end position="15"/>
    </location>
</feature>
<protein>
    <recommendedName>
        <fullName evidence="3">DUF7982 domain-containing protein</fullName>
    </recommendedName>
</protein>
<dbReference type="Pfam" id="PF25939">
    <property type="entry name" value="DUF7982"/>
    <property type="match status" value="1"/>
</dbReference>
<feature type="region of interest" description="Disordered" evidence="1">
    <location>
        <begin position="1"/>
        <end position="48"/>
    </location>
</feature>
<dbReference type="KEGG" id="nvr:FEJ81_06080"/>
<dbReference type="GeneID" id="40264822"/>